<evidence type="ECO:0000256" key="4">
    <source>
        <dbReference type="ARBA" id="ARBA00023136"/>
    </source>
</evidence>
<evidence type="ECO:0000256" key="3">
    <source>
        <dbReference type="ARBA" id="ARBA00022989"/>
    </source>
</evidence>
<keyword evidence="2 6" id="KW-0812">Transmembrane</keyword>
<dbReference type="PANTHER" id="PTHR10806">
    <property type="entry name" value="SIGNAL PEPTIDASE COMPLEX CATALYTIC SUBUNIT SEC11"/>
    <property type="match status" value="1"/>
</dbReference>
<dbReference type="GO" id="GO:0004252">
    <property type="term" value="F:serine-type endopeptidase activity"/>
    <property type="evidence" value="ECO:0007669"/>
    <property type="project" value="UniProtKB-UniRule"/>
</dbReference>
<name>A0A1F4VHK0_UNCKA</name>
<dbReference type="InterPro" id="IPR001733">
    <property type="entry name" value="Peptidase_S26B"/>
</dbReference>
<dbReference type="InterPro" id="IPR019533">
    <property type="entry name" value="Peptidase_S26"/>
</dbReference>
<feature type="transmembrane region" description="Helical" evidence="6">
    <location>
        <begin position="130"/>
        <end position="156"/>
    </location>
</feature>
<comment type="subcellular location">
    <subcellularLocation>
        <location evidence="1">Membrane</location>
    </subcellularLocation>
</comment>
<reference evidence="7 8" key="1">
    <citation type="journal article" date="2016" name="Nat. Commun.">
        <title>Thousands of microbial genomes shed light on interconnected biogeochemical processes in an aquifer system.</title>
        <authorList>
            <person name="Anantharaman K."/>
            <person name="Brown C.T."/>
            <person name="Hug L.A."/>
            <person name="Sharon I."/>
            <person name="Castelle C.J."/>
            <person name="Probst A.J."/>
            <person name="Thomas B.C."/>
            <person name="Singh A."/>
            <person name="Wilkins M.J."/>
            <person name="Karaoz U."/>
            <person name="Brodie E.L."/>
            <person name="Williams K.H."/>
            <person name="Hubbard S.S."/>
            <person name="Banfield J.F."/>
        </authorList>
    </citation>
    <scope>NUCLEOTIDE SEQUENCE [LARGE SCALE GENOMIC DNA]</scope>
</reference>
<comment type="caution">
    <text evidence="7">The sequence shown here is derived from an EMBL/GenBank/DDBJ whole genome shotgun (WGS) entry which is preliminary data.</text>
</comment>
<dbReference type="AlphaFoldDB" id="A0A1F4VHK0"/>
<dbReference type="SUPFAM" id="SSF51306">
    <property type="entry name" value="LexA/Signal peptidase"/>
    <property type="match status" value="1"/>
</dbReference>
<dbReference type="GO" id="GO:0009003">
    <property type="term" value="F:signal peptidase activity"/>
    <property type="evidence" value="ECO:0007669"/>
    <property type="project" value="UniProtKB-EC"/>
</dbReference>
<dbReference type="EMBL" id="MEVN01000039">
    <property type="protein sequence ID" value="OGC56368.1"/>
    <property type="molecule type" value="Genomic_DNA"/>
</dbReference>
<keyword evidence="3 6" id="KW-1133">Transmembrane helix</keyword>
<evidence type="ECO:0000256" key="2">
    <source>
        <dbReference type="ARBA" id="ARBA00022692"/>
    </source>
</evidence>
<dbReference type="GO" id="GO:0016020">
    <property type="term" value="C:membrane"/>
    <property type="evidence" value="ECO:0007669"/>
    <property type="project" value="UniProtKB-SubCell"/>
</dbReference>
<accession>A0A1F4VHK0</accession>
<gene>
    <name evidence="7" type="ORF">A3H26_00305</name>
</gene>
<evidence type="ECO:0000256" key="1">
    <source>
        <dbReference type="ARBA" id="ARBA00004370"/>
    </source>
</evidence>
<dbReference type="NCBIfam" id="TIGR02228">
    <property type="entry name" value="sigpep_I_arch"/>
    <property type="match status" value="1"/>
</dbReference>
<proteinExistence type="predicted"/>
<evidence type="ECO:0000256" key="5">
    <source>
        <dbReference type="NCBIfam" id="TIGR02228"/>
    </source>
</evidence>
<dbReference type="Proteomes" id="UP000177763">
    <property type="component" value="Unassembled WGS sequence"/>
</dbReference>
<dbReference type="STRING" id="1802630.A3H26_00305"/>
<evidence type="ECO:0000256" key="6">
    <source>
        <dbReference type="SAM" id="Phobius"/>
    </source>
</evidence>
<sequence>MLKNKKIDKKRIPKQVLTAGFFTTVYILYLTFRIKPILVISNSMARYAPQGSIVFIMKSTTYRIGDVITFKFKNVSSNLITHRVKNIKEIGDVKLLYTKGDSNSFNDPIPVSEDEIIGKVFLVVPYVGKIVSLIFIPWVLYILYYVPAGFCFGSLFSAKKRGDSGL</sequence>
<evidence type="ECO:0000313" key="8">
    <source>
        <dbReference type="Proteomes" id="UP000177763"/>
    </source>
</evidence>
<protein>
    <recommendedName>
        <fullName evidence="5">Signal peptidase I</fullName>
        <ecNumber evidence="5">3.4.21.89</ecNumber>
    </recommendedName>
</protein>
<dbReference type="PANTHER" id="PTHR10806:SF6">
    <property type="entry name" value="SIGNAL PEPTIDASE COMPLEX CATALYTIC SUBUNIT SEC11"/>
    <property type="match status" value="1"/>
</dbReference>
<feature type="transmembrane region" description="Helical" evidence="6">
    <location>
        <begin position="12"/>
        <end position="32"/>
    </location>
</feature>
<keyword evidence="4 6" id="KW-0472">Membrane</keyword>
<dbReference type="InterPro" id="IPR036286">
    <property type="entry name" value="LexA/Signal_pep-like_sf"/>
</dbReference>
<organism evidence="7 8">
    <name type="scientific">candidate division WWE3 bacterium RIFCSPLOWO2_12_FULL_36_10</name>
    <dbReference type="NCBI Taxonomy" id="1802630"/>
    <lineage>
        <taxon>Bacteria</taxon>
        <taxon>Katanobacteria</taxon>
    </lineage>
</organism>
<evidence type="ECO:0000313" key="7">
    <source>
        <dbReference type="EMBL" id="OGC56368.1"/>
    </source>
</evidence>
<dbReference type="GO" id="GO:0006465">
    <property type="term" value="P:signal peptide processing"/>
    <property type="evidence" value="ECO:0007669"/>
    <property type="project" value="UniProtKB-UniRule"/>
</dbReference>
<dbReference type="CDD" id="cd06530">
    <property type="entry name" value="S26_SPase_I"/>
    <property type="match status" value="1"/>
</dbReference>
<dbReference type="EC" id="3.4.21.89" evidence="5"/>